<gene>
    <name evidence="1" type="ORF">GCM10010324_05010</name>
</gene>
<evidence type="ECO:0000313" key="1">
    <source>
        <dbReference type="EMBL" id="GGX63256.1"/>
    </source>
</evidence>
<accession>A0ABQ2Y427</accession>
<sequence>MSGSSIERSVQVTSGQDLSDQAFESFLWLIADSLERLGGADLHMAASLRDRTFKLAMDIEGETAEEAHRRFDVIFGAVMRDAHEALREVKIVPLPLQEVCAGGT</sequence>
<organism evidence="1 2">
    <name type="scientific">Streptomyces hiroshimensis</name>
    <dbReference type="NCBI Taxonomy" id="66424"/>
    <lineage>
        <taxon>Bacteria</taxon>
        <taxon>Bacillati</taxon>
        <taxon>Actinomycetota</taxon>
        <taxon>Actinomycetes</taxon>
        <taxon>Kitasatosporales</taxon>
        <taxon>Streptomycetaceae</taxon>
        <taxon>Streptomyces</taxon>
    </lineage>
</organism>
<proteinExistence type="predicted"/>
<reference evidence="2" key="1">
    <citation type="journal article" date="2019" name="Int. J. Syst. Evol. Microbiol.">
        <title>The Global Catalogue of Microorganisms (GCM) 10K type strain sequencing project: providing services to taxonomists for standard genome sequencing and annotation.</title>
        <authorList>
            <consortium name="The Broad Institute Genomics Platform"/>
            <consortium name="The Broad Institute Genome Sequencing Center for Infectious Disease"/>
            <person name="Wu L."/>
            <person name="Ma J."/>
        </authorList>
    </citation>
    <scope>NUCLEOTIDE SEQUENCE [LARGE SCALE GENOMIC DNA]</scope>
    <source>
        <strain evidence="2">JCM 4586</strain>
    </source>
</reference>
<evidence type="ECO:0000313" key="2">
    <source>
        <dbReference type="Proteomes" id="UP000659223"/>
    </source>
</evidence>
<dbReference type="RefSeq" id="WP_190019871.1">
    <property type="nucleotide sequence ID" value="NZ_BMUT01000001.1"/>
</dbReference>
<dbReference type="Proteomes" id="UP000659223">
    <property type="component" value="Unassembled WGS sequence"/>
</dbReference>
<protein>
    <submittedName>
        <fullName evidence="1">Uncharacterized protein</fullName>
    </submittedName>
</protein>
<dbReference type="EMBL" id="BMUT01000001">
    <property type="protein sequence ID" value="GGX63256.1"/>
    <property type="molecule type" value="Genomic_DNA"/>
</dbReference>
<keyword evidence="2" id="KW-1185">Reference proteome</keyword>
<name>A0ABQ2Y427_9ACTN</name>
<comment type="caution">
    <text evidence="1">The sequence shown here is derived from an EMBL/GenBank/DDBJ whole genome shotgun (WGS) entry which is preliminary data.</text>
</comment>